<dbReference type="EMBL" id="JAHRIN010010594">
    <property type="protein sequence ID" value="MEQ2195264.1"/>
    <property type="molecule type" value="Genomic_DNA"/>
</dbReference>
<sequence length="158" mass="17293">HFLLTNLLLEKLKESAPSRVINLASLAHIVGKIDFKDLNWERKKFDTKLAYCPFFSMLVKSPKLGAQPSVFLAVAEEMDGVTGRYYDVMTEKEPAPQALDDEAARRLWEVSSRLVGLEEGGQPSLAKPSADTESKAGLTDPAQTLGPNPEHGIRTVGA</sequence>
<comment type="similarity">
    <text evidence="1">Belongs to the short-chain dehydrogenases/reductases (SDR) family.</text>
</comment>
<evidence type="ECO:0000313" key="4">
    <source>
        <dbReference type="EMBL" id="MEQ2195264.1"/>
    </source>
</evidence>
<feature type="region of interest" description="Disordered" evidence="3">
    <location>
        <begin position="118"/>
        <end position="158"/>
    </location>
</feature>
<evidence type="ECO:0008006" key="6">
    <source>
        <dbReference type="Google" id="ProtNLM"/>
    </source>
</evidence>
<keyword evidence="5" id="KW-1185">Reference proteome</keyword>
<comment type="caution">
    <text evidence="4">The sequence shown here is derived from an EMBL/GenBank/DDBJ whole genome shotgun (WGS) entry which is preliminary data.</text>
</comment>
<gene>
    <name evidence="4" type="ORF">XENOCAPTIV_009851</name>
</gene>
<keyword evidence="2" id="KW-0560">Oxidoreductase</keyword>
<dbReference type="PANTHER" id="PTHR43157:SF59">
    <property type="entry name" value="RETINOL DEHYDROGENASE 13"/>
    <property type="match status" value="1"/>
</dbReference>
<feature type="non-terminal residue" evidence="4">
    <location>
        <position position="1"/>
    </location>
</feature>
<proteinExistence type="inferred from homology"/>
<protein>
    <recommendedName>
        <fullName evidence="6">Retinol dehydrogenase 13</fullName>
    </recommendedName>
</protein>
<evidence type="ECO:0000256" key="1">
    <source>
        <dbReference type="ARBA" id="ARBA00006484"/>
    </source>
</evidence>
<dbReference type="Proteomes" id="UP001434883">
    <property type="component" value="Unassembled WGS sequence"/>
</dbReference>
<dbReference type="PANTHER" id="PTHR43157">
    <property type="entry name" value="PHOSPHATIDYLINOSITOL-GLYCAN BIOSYNTHESIS CLASS F PROTEIN-RELATED"/>
    <property type="match status" value="1"/>
</dbReference>
<evidence type="ECO:0000256" key="2">
    <source>
        <dbReference type="ARBA" id="ARBA00023002"/>
    </source>
</evidence>
<dbReference type="Gene3D" id="3.40.50.720">
    <property type="entry name" value="NAD(P)-binding Rossmann-like Domain"/>
    <property type="match status" value="2"/>
</dbReference>
<evidence type="ECO:0000313" key="5">
    <source>
        <dbReference type="Proteomes" id="UP001434883"/>
    </source>
</evidence>
<evidence type="ECO:0000256" key="3">
    <source>
        <dbReference type="SAM" id="MobiDB-lite"/>
    </source>
</evidence>
<accession>A0ABV0QHI3</accession>
<name>A0ABV0QHI3_9TELE</name>
<organism evidence="4 5">
    <name type="scientific">Xenoophorus captivus</name>
    <dbReference type="NCBI Taxonomy" id="1517983"/>
    <lineage>
        <taxon>Eukaryota</taxon>
        <taxon>Metazoa</taxon>
        <taxon>Chordata</taxon>
        <taxon>Craniata</taxon>
        <taxon>Vertebrata</taxon>
        <taxon>Euteleostomi</taxon>
        <taxon>Actinopterygii</taxon>
        <taxon>Neopterygii</taxon>
        <taxon>Teleostei</taxon>
        <taxon>Neoteleostei</taxon>
        <taxon>Acanthomorphata</taxon>
        <taxon>Ovalentaria</taxon>
        <taxon>Atherinomorphae</taxon>
        <taxon>Cyprinodontiformes</taxon>
        <taxon>Goodeidae</taxon>
        <taxon>Xenoophorus</taxon>
    </lineage>
</organism>
<reference evidence="4 5" key="1">
    <citation type="submission" date="2021-06" db="EMBL/GenBank/DDBJ databases">
        <authorList>
            <person name="Palmer J.M."/>
        </authorList>
    </citation>
    <scope>NUCLEOTIDE SEQUENCE [LARGE SCALE GENOMIC DNA]</scope>
    <source>
        <strain evidence="4 5">XC_2019</strain>
        <tissue evidence="4">Muscle</tissue>
    </source>
</reference>